<evidence type="ECO:0000256" key="7">
    <source>
        <dbReference type="ARBA" id="ARBA00023160"/>
    </source>
</evidence>
<feature type="binding site" evidence="11">
    <location>
        <position position="105"/>
    </location>
    <ligand>
        <name>substrate</name>
    </ligand>
</feature>
<organism evidence="13 14">
    <name type="scientific">Teichococcus coralli</name>
    <dbReference type="NCBI Taxonomy" id="2545983"/>
    <lineage>
        <taxon>Bacteria</taxon>
        <taxon>Pseudomonadati</taxon>
        <taxon>Pseudomonadota</taxon>
        <taxon>Alphaproteobacteria</taxon>
        <taxon>Acetobacterales</taxon>
        <taxon>Roseomonadaceae</taxon>
        <taxon>Roseomonas</taxon>
    </lineage>
</organism>
<reference evidence="13 14" key="1">
    <citation type="submission" date="2019-03" db="EMBL/GenBank/DDBJ databases">
        <title>Roseomonas sp. a novel Roseomonas species isolated from Sea whip Gorgonian.</title>
        <authorList>
            <person name="Li F."/>
            <person name="Pan X."/>
            <person name="Huang S."/>
            <person name="Li Z."/>
            <person name="Meng B."/>
        </authorList>
    </citation>
    <scope>NUCLEOTIDE SEQUENCE [LARGE SCALE GENOMIC DNA]</scope>
    <source>
        <strain evidence="13 14">M0104</strain>
    </source>
</reference>
<evidence type="ECO:0000256" key="5">
    <source>
        <dbReference type="ARBA" id="ARBA00023002"/>
    </source>
</evidence>
<feature type="active site" description="Proton acceptor" evidence="10">
    <location>
        <position position="165"/>
    </location>
</feature>
<comment type="caution">
    <text evidence="13">The sequence shown here is derived from an EMBL/GenBank/DDBJ whole genome shotgun (WGS) entry which is preliminary data.</text>
</comment>
<dbReference type="GO" id="GO:0006633">
    <property type="term" value="P:fatty acid biosynthetic process"/>
    <property type="evidence" value="ECO:0007669"/>
    <property type="project" value="UniProtKB-UniPathway"/>
</dbReference>
<dbReference type="Gene3D" id="3.40.50.720">
    <property type="entry name" value="NAD(P)-binding Rossmann-like Domain"/>
    <property type="match status" value="1"/>
</dbReference>
<keyword evidence="6" id="KW-0443">Lipid metabolism</keyword>
<dbReference type="InterPro" id="IPR002347">
    <property type="entry name" value="SDR_fam"/>
</dbReference>
<evidence type="ECO:0000256" key="4">
    <source>
        <dbReference type="ARBA" id="ARBA00022832"/>
    </source>
</evidence>
<comment type="catalytic activity">
    <reaction evidence="8 9">
        <text>a 2,3-saturated acyl-[ACP] + NAD(+) = a (2E)-enoyl-[ACP] + NADH + H(+)</text>
        <dbReference type="Rhea" id="RHEA:10240"/>
        <dbReference type="Rhea" id="RHEA-COMP:9925"/>
        <dbReference type="Rhea" id="RHEA-COMP:9926"/>
        <dbReference type="ChEBI" id="CHEBI:15378"/>
        <dbReference type="ChEBI" id="CHEBI:57540"/>
        <dbReference type="ChEBI" id="CHEBI:57945"/>
        <dbReference type="ChEBI" id="CHEBI:78784"/>
        <dbReference type="ChEBI" id="CHEBI:78785"/>
        <dbReference type="EC" id="1.3.1.9"/>
    </reaction>
</comment>
<feature type="binding site" evidence="12">
    <location>
        <position position="172"/>
    </location>
    <ligand>
        <name>NAD(+)</name>
        <dbReference type="ChEBI" id="CHEBI:57540"/>
    </ligand>
</feature>
<evidence type="ECO:0000256" key="3">
    <source>
        <dbReference type="ARBA" id="ARBA00022516"/>
    </source>
</evidence>
<dbReference type="UniPathway" id="UPA00094"/>
<dbReference type="EMBL" id="SNVJ01000040">
    <property type="protein sequence ID" value="MXP66055.1"/>
    <property type="molecule type" value="Genomic_DNA"/>
</dbReference>
<evidence type="ECO:0000256" key="11">
    <source>
        <dbReference type="PIRSR" id="PIRSR000094-2"/>
    </source>
</evidence>
<dbReference type="PRINTS" id="PR00081">
    <property type="entry name" value="GDHRDH"/>
</dbReference>
<dbReference type="NCBIfam" id="NF005717">
    <property type="entry name" value="PRK07533.1"/>
    <property type="match status" value="1"/>
</dbReference>
<dbReference type="GO" id="GO:0004318">
    <property type="term" value="F:enoyl-[acyl-carrier-protein] reductase (NADH) activity"/>
    <property type="evidence" value="ECO:0007669"/>
    <property type="project" value="UniProtKB-EC"/>
</dbReference>
<feature type="binding site" evidence="12">
    <location>
        <begin position="29"/>
        <end position="30"/>
    </location>
    <ligand>
        <name>NAD(+)</name>
        <dbReference type="ChEBI" id="CHEBI:57540"/>
    </ligand>
</feature>
<evidence type="ECO:0000256" key="2">
    <source>
        <dbReference type="ARBA" id="ARBA00009233"/>
    </source>
</evidence>
<proteinExistence type="inferred from homology"/>
<sequence length="264" mass="28582">MSESSDERRLPPVLTGRKALVVGVANDRSIAWGCAQAMRRVGAELALTYLNEKARLHVEPLARQLEAPVFMPLEVRDSTQVDALFEAISNHWGKLDILVHSIAFAPREALQGRVIDCPRDGFLAAMEVSCWSLLDLARRAEPLMREGGTIITMSYLGANEVVENYGIMGPVKAALESAVRYLAVELGPKGIRVHAVSPGPLATRAASGIRDFDELMERVVVSAPTRRLVTIEEVGAACAFLASPYAAAMTGETLYIDGGFHILA</sequence>
<feature type="binding site" evidence="12">
    <location>
        <position position="23"/>
    </location>
    <ligand>
        <name>NAD(+)</name>
        <dbReference type="ChEBI" id="CHEBI:57540"/>
    </ligand>
</feature>
<gene>
    <name evidence="13" type="primary">fabI</name>
    <name evidence="13" type="ORF">E0493_22175</name>
</gene>
<dbReference type="CDD" id="cd05372">
    <property type="entry name" value="ENR_SDR"/>
    <property type="match status" value="1"/>
</dbReference>
<comment type="similarity">
    <text evidence="2 9">Belongs to the short-chain dehydrogenases/reductases (SDR) family. FabI subfamily.</text>
</comment>
<keyword evidence="3 9" id="KW-0444">Lipid biosynthesis</keyword>
<evidence type="ECO:0000256" key="12">
    <source>
        <dbReference type="PIRSR" id="PIRSR000094-3"/>
    </source>
</evidence>
<evidence type="ECO:0000256" key="6">
    <source>
        <dbReference type="ARBA" id="ARBA00023098"/>
    </source>
</evidence>
<dbReference type="InterPro" id="IPR014358">
    <property type="entry name" value="Enoyl-ACP_Rdtase_NADH"/>
</dbReference>
<dbReference type="PIRSF" id="PIRSF000094">
    <property type="entry name" value="Enoyl-ACP_rdct"/>
    <property type="match status" value="1"/>
</dbReference>
<protein>
    <recommendedName>
        <fullName evidence="9">Enoyl-[acyl-carrier-protein] reductase [NADH]</fullName>
        <ecNumber evidence="9">1.3.1.9</ecNumber>
    </recommendedName>
</protein>
<feature type="binding site" evidence="12">
    <location>
        <position position="102"/>
    </location>
    <ligand>
        <name>NAD(+)</name>
        <dbReference type="ChEBI" id="CHEBI:57540"/>
    </ligand>
</feature>
<keyword evidence="5 9" id="KW-0560">Oxidoreductase</keyword>
<keyword evidence="14" id="KW-1185">Reference proteome</keyword>
<evidence type="ECO:0000313" key="13">
    <source>
        <dbReference type="EMBL" id="MXP66055.1"/>
    </source>
</evidence>
<dbReference type="PANTHER" id="PTHR43159:SF2">
    <property type="entry name" value="ENOYL-[ACYL-CARRIER-PROTEIN] REDUCTASE [NADH], CHLOROPLASTIC"/>
    <property type="match status" value="1"/>
</dbReference>
<comment type="pathway">
    <text evidence="1">Lipid metabolism; fatty acid biosynthesis.</text>
</comment>
<evidence type="ECO:0000256" key="10">
    <source>
        <dbReference type="PIRSR" id="PIRSR000094-1"/>
    </source>
</evidence>
<dbReference type="AlphaFoldDB" id="A0A845BGD1"/>
<evidence type="ECO:0000256" key="1">
    <source>
        <dbReference type="ARBA" id="ARBA00005194"/>
    </source>
</evidence>
<dbReference type="OrthoDB" id="9803628at2"/>
<dbReference type="RefSeq" id="WP_160939464.1">
    <property type="nucleotide sequence ID" value="NZ_SNVJ01000040.1"/>
</dbReference>
<evidence type="ECO:0000256" key="8">
    <source>
        <dbReference type="ARBA" id="ARBA00048572"/>
    </source>
</evidence>
<dbReference type="InterPro" id="IPR036291">
    <property type="entry name" value="NAD(P)-bd_dom_sf"/>
</dbReference>
<keyword evidence="9 12" id="KW-0520">NAD</keyword>
<dbReference type="SUPFAM" id="SSF51735">
    <property type="entry name" value="NAD(P)-binding Rossmann-fold domains"/>
    <property type="match status" value="1"/>
</dbReference>
<evidence type="ECO:0000313" key="14">
    <source>
        <dbReference type="Proteomes" id="UP000460715"/>
    </source>
</evidence>
<accession>A0A845BGD1</accession>
<dbReference type="Gene3D" id="1.10.8.400">
    <property type="entry name" value="Enoyl acyl carrier protein reductase"/>
    <property type="match status" value="1"/>
</dbReference>
<evidence type="ECO:0000256" key="9">
    <source>
        <dbReference type="PIRNR" id="PIRNR000094"/>
    </source>
</evidence>
<keyword evidence="7 9" id="KW-0275">Fatty acid biosynthesis</keyword>
<feature type="active site" description="Proton acceptor" evidence="10">
    <location>
        <position position="155"/>
    </location>
</feature>
<dbReference type="PANTHER" id="PTHR43159">
    <property type="entry name" value="ENOYL-[ACYL-CARRIER-PROTEIN] REDUCTASE"/>
    <property type="match status" value="1"/>
</dbReference>
<name>A0A845BGD1_9PROT</name>
<dbReference type="EC" id="1.3.1.9" evidence="9"/>
<dbReference type="Proteomes" id="UP000460715">
    <property type="component" value="Unassembled WGS sequence"/>
</dbReference>
<keyword evidence="4" id="KW-0276">Fatty acid metabolism</keyword>
<dbReference type="Pfam" id="PF13561">
    <property type="entry name" value="adh_short_C2"/>
    <property type="match status" value="1"/>
</dbReference>